<evidence type="ECO:0000259" key="3">
    <source>
        <dbReference type="Pfam" id="PF07515"/>
    </source>
</evidence>
<dbReference type="eggNOG" id="COG3481">
    <property type="taxonomic scope" value="Bacteria"/>
</dbReference>
<dbReference type="EMBL" id="BATL01000039">
    <property type="protein sequence ID" value="GAD76180.1"/>
    <property type="molecule type" value="Genomic_DNA"/>
</dbReference>
<feature type="domain" description="Uncharacterised" evidence="2">
    <location>
        <begin position="53"/>
        <end position="350"/>
    </location>
</feature>
<dbReference type="OrthoDB" id="6190309at2"/>
<name>U3AR00_9VIBR</name>
<evidence type="ECO:0000259" key="2">
    <source>
        <dbReference type="Pfam" id="PF07514"/>
    </source>
</evidence>
<gene>
    <name evidence="4" type="ORF">VAZ01S_039_00050</name>
</gene>
<dbReference type="Gene3D" id="1.10.3210.40">
    <property type="match status" value="1"/>
</dbReference>
<evidence type="ECO:0008006" key="6">
    <source>
        <dbReference type="Google" id="ProtNLM"/>
    </source>
</evidence>
<dbReference type="SUPFAM" id="SSF109604">
    <property type="entry name" value="HD-domain/PDEase-like"/>
    <property type="match status" value="1"/>
</dbReference>
<comment type="caution">
    <text evidence="4">The sequence shown here is derived from an EMBL/GenBank/DDBJ whole genome shotgun (WGS) entry which is preliminary data.</text>
</comment>
<dbReference type="STRING" id="1219077.VAZ01S_039_00050"/>
<dbReference type="InterPro" id="IPR011093">
    <property type="entry name" value="TraI_2_C"/>
</dbReference>
<dbReference type="Proteomes" id="UP000016567">
    <property type="component" value="Unassembled WGS sequence"/>
</dbReference>
<dbReference type="Pfam" id="PF07514">
    <property type="entry name" value="TraI_2"/>
    <property type="match status" value="1"/>
</dbReference>
<protein>
    <recommendedName>
        <fullName evidence="6">HD/PDEase domain-containing protein</fullName>
    </recommendedName>
</protein>
<reference evidence="4 5" key="1">
    <citation type="submission" date="2013-09" db="EMBL/GenBank/DDBJ databases">
        <title>Whole genome shotgun sequence of Vibrio azureus NBRC 104587.</title>
        <authorList>
            <person name="Isaki S."/>
            <person name="Hosoyama A."/>
            <person name="Numata M."/>
            <person name="Hashimoto M."/>
            <person name="Hosoyama Y."/>
            <person name="Tsuchikane K."/>
            <person name="Noguchi M."/>
            <person name="Hirakata S."/>
            <person name="Ichikawa N."/>
            <person name="Ohji S."/>
            <person name="Yamazoe A."/>
            <person name="Fujita N."/>
        </authorList>
    </citation>
    <scope>NUCLEOTIDE SEQUENCE [LARGE SCALE GENOMIC DNA]</scope>
    <source>
        <strain evidence="4 5">NBRC 104587</strain>
    </source>
</reference>
<dbReference type="InterPro" id="IPR036390">
    <property type="entry name" value="WH_DNA-bd_sf"/>
</dbReference>
<organism evidence="4 5">
    <name type="scientific">Vibrio azureus NBRC 104587</name>
    <dbReference type="NCBI Taxonomy" id="1219077"/>
    <lineage>
        <taxon>Bacteria</taxon>
        <taxon>Pseudomonadati</taxon>
        <taxon>Pseudomonadota</taxon>
        <taxon>Gammaproteobacteria</taxon>
        <taxon>Vibrionales</taxon>
        <taxon>Vibrionaceae</taxon>
        <taxon>Vibrio</taxon>
    </lineage>
</organism>
<dbReference type="SUPFAM" id="SSF46785">
    <property type="entry name" value="Winged helix' DNA-binding domain"/>
    <property type="match status" value="1"/>
</dbReference>
<feature type="region of interest" description="Disordered" evidence="1">
    <location>
        <begin position="400"/>
        <end position="435"/>
    </location>
</feature>
<sequence length="644" mass="72530">MFQSVQRFFSWLYSEPQQSERKTCSGIIAPEGFVVPRTSEDLGNDEIIQDKLRVLKRSGLALPFELWQEFVVDTVVNYAMYCQDLPASESYHHAGKRGLLLHSLDVAIYAMRIRRNFILPPNTAPEDVIHREIVWVYGVFLCALLHDSGKINDVEIELFEPNSEPTKWSLALGPITQPYRCRYLAERQYTTHQYTGHSLLGHVLSHDAMLAISSDRALYQTMVEYLSGHKNPDNVISQIVIQADASSVAQDLGADKEGINLAAEKARGAPTSLASQLRLTLSHLLEKGTIPLNKKGAEGFVDGEHIYLMSKPIADRIRTALLERGITSVPQSNSKLFNELQQHNLIRPNEQDLAIWKCEVFLSEQDWKKTFTFICVHWPSLLPEGKLEQIKGHIEVIENQDSPGSKEAGACDKEKETAPISKASPEIETTDSRAPQKEEINEDLMKFMTSLNEPASQPVDTKNVVSEPVSQAVATVKEDSEPEMTLSFDEMNKEKDGVEDALEALKKEHILLKEIDLRRVKGAELGIAFCDWIDAVLKGGVHKVNQQDAMFHRVEQGLFVVSPTAFRTFINERCKYGKQNSYSEVQQGLQFLGRHIVNKSGRNVHKALVNQEATQALNGFVFPITADWSERYAINPHVTLENKE</sequence>
<keyword evidence="5" id="KW-1185">Reference proteome</keyword>
<dbReference type="AlphaFoldDB" id="U3AR00"/>
<evidence type="ECO:0000313" key="5">
    <source>
        <dbReference type="Proteomes" id="UP000016567"/>
    </source>
</evidence>
<feature type="domain" description="Putative conjugal transfer nickase/helicase TraI C-terminal" evidence="3">
    <location>
        <begin position="526"/>
        <end position="625"/>
    </location>
</feature>
<evidence type="ECO:0000313" key="4">
    <source>
        <dbReference type="EMBL" id="GAD76180.1"/>
    </source>
</evidence>
<dbReference type="RefSeq" id="WP_021709930.1">
    <property type="nucleotide sequence ID" value="NZ_BAOB01000349.1"/>
</dbReference>
<dbReference type="Pfam" id="PF07515">
    <property type="entry name" value="TraI_2_C"/>
    <property type="match status" value="1"/>
</dbReference>
<proteinExistence type="predicted"/>
<accession>U3AR00</accession>
<dbReference type="NCBIfam" id="NF041494">
    <property type="entry name" value="MobH"/>
    <property type="match status" value="1"/>
</dbReference>
<evidence type="ECO:0000256" key="1">
    <source>
        <dbReference type="SAM" id="MobiDB-lite"/>
    </source>
</evidence>
<dbReference type="InterPro" id="IPR011119">
    <property type="entry name" value="Unchr_helicase_relaxase_TraI"/>
</dbReference>